<dbReference type="PROSITE" id="PS50011">
    <property type="entry name" value="PROTEIN_KINASE_DOM"/>
    <property type="match status" value="1"/>
</dbReference>
<dbReference type="GO" id="GO:0004674">
    <property type="term" value="F:protein serine/threonine kinase activity"/>
    <property type="evidence" value="ECO:0007669"/>
    <property type="project" value="TreeGrafter"/>
</dbReference>
<dbReference type="AlphaFoldDB" id="A0A668TZP2"/>
<evidence type="ECO:0000313" key="4">
    <source>
        <dbReference type="Proteomes" id="UP000472276"/>
    </source>
</evidence>
<dbReference type="InterPro" id="IPR011009">
    <property type="entry name" value="Kinase-like_dom_sf"/>
</dbReference>
<organism evidence="3 4">
    <name type="scientific">Oreochromis aureus</name>
    <name type="common">Israeli tilapia</name>
    <name type="synonym">Chromis aureus</name>
    <dbReference type="NCBI Taxonomy" id="47969"/>
    <lineage>
        <taxon>Eukaryota</taxon>
        <taxon>Metazoa</taxon>
        <taxon>Chordata</taxon>
        <taxon>Craniata</taxon>
        <taxon>Vertebrata</taxon>
        <taxon>Euteleostomi</taxon>
        <taxon>Actinopterygii</taxon>
        <taxon>Neopterygii</taxon>
        <taxon>Teleostei</taxon>
        <taxon>Neoteleostei</taxon>
        <taxon>Acanthomorphata</taxon>
        <taxon>Ovalentaria</taxon>
        <taxon>Cichlomorphae</taxon>
        <taxon>Cichliformes</taxon>
        <taxon>Cichlidae</taxon>
        <taxon>African cichlids</taxon>
        <taxon>Pseudocrenilabrinae</taxon>
        <taxon>Oreochromini</taxon>
        <taxon>Oreochromis</taxon>
    </lineage>
</organism>
<reference evidence="3" key="2">
    <citation type="submission" date="2025-09" db="UniProtKB">
        <authorList>
            <consortium name="Ensembl"/>
        </authorList>
    </citation>
    <scope>IDENTIFICATION</scope>
</reference>
<feature type="signal peptide" evidence="1">
    <location>
        <begin position="1"/>
        <end position="30"/>
    </location>
</feature>
<reference evidence="3" key="1">
    <citation type="submission" date="2025-08" db="UniProtKB">
        <authorList>
            <consortium name="Ensembl"/>
        </authorList>
    </citation>
    <scope>IDENTIFICATION</scope>
</reference>
<dbReference type="PANTHER" id="PTHR44167:SF24">
    <property type="entry name" value="SERINE_THREONINE-PROTEIN KINASE CHK2"/>
    <property type="match status" value="1"/>
</dbReference>
<dbReference type="GO" id="GO:0005634">
    <property type="term" value="C:nucleus"/>
    <property type="evidence" value="ECO:0007669"/>
    <property type="project" value="TreeGrafter"/>
</dbReference>
<keyword evidence="4" id="KW-1185">Reference proteome</keyword>
<dbReference type="GO" id="GO:0005524">
    <property type="term" value="F:ATP binding"/>
    <property type="evidence" value="ECO:0007669"/>
    <property type="project" value="InterPro"/>
</dbReference>
<dbReference type="SUPFAM" id="SSF56112">
    <property type="entry name" value="Protein kinase-like (PK-like)"/>
    <property type="match status" value="1"/>
</dbReference>
<evidence type="ECO:0000259" key="2">
    <source>
        <dbReference type="PROSITE" id="PS50011"/>
    </source>
</evidence>
<protein>
    <recommendedName>
        <fullName evidence="2">Protein kinase domain-containing protein</fullName>
    </recommendedName>
</protein>
<dbReference type="Proteomes" id="UP000472276">
    <property type="component" value="Unassembled WGS sequence"/>
</dbReference>
<dbReference type="InterPro" id="IPR000719">
    <property type="entry name" value="Prot_kinase_dom"/>
</dbReference>
<dbReference type="Gene3D" id="1.10.510.10">
    <property type="entry name" value="Transferase(Phosphotransferase) domain 1"/>
    <property type="match status" value="1"/>
</dbReference>
<accession>A0A668TZP2</accession>
<feature type="chain" id="PRO_5044224302" description="Protein kinase domain-containing protein" evidence="1">
    <location>
        <begin position="31"/>
        <end position="284"/>
    </location>
</feature>
<name>A0A668TZP2_OREAU</name>
<dbReference type="Pfam" id="PF00069">
    <property type="entry name" value="Pkinase"/>
    <property type="match status" value="1"/>
</dbReference>
<dbReference type="GO" id="GO:0044773">
    <property type="term" value="P:mitotic DNA damage checkpoint signaling"/>
    <property type="evidence" value="ECO:0007669"/>
    <property type="project" value="TreeGrafter"/>
</dbReference>
<feature type="domain" description="Protein kinase" evidence="2">
    <location>
        <begin position="1"/>
        <end position="247"/>
    </location>
</feature>
<dbReference type="Ensembl" id="ENSOABT00000032924.2">
    <property type="protein sequence ID" value="ENSOABP00000032038.2"/>
    <property type="gene ID" value="ENSOABG00000014785.2"/>
</dbReference>
<proteinExistence type="predicted"/>
<evidence type="ECO:0000313" key="3">
    <source>
        <dbReference type="Ensembl" id="ENSOABP00000032038.2"/>
    </source>
</evidence>
<keyword evidence="1" id="KW-0732">Signal</keyword>
<sequence>TWITWISPMPVGPCLLSAMIELSCLSALRGHPNIAKMLDCFLQEGEISTLMPCLPLMLFNVIYQGRCSSALLPISFIGHFSLEIANALAYMHGLHMIHRDLMPNNVLLMLDTLTVKVADMELSRYGVGKGMSSMVVTKPNRAPELFCKKCFIDYTCAIDMWSLGVMIVDSMESTLSFFDPDIVTDELIKRVLDPDEVDDHDCNRNHITVMPNVMWCKHVSHIVFKLLKLQPEDRLTASMLLNDNQWIRISHVTPDTIDRVKHYAGIKSTKTERQLFMSAFEMCV</sequence>
<evidence type="ECO:0000256" key="1">
    <source>
        <dbReference type="SAM" id="SignalP"/>
    </source>
</evidence>
<dbReference type="PANTHER" id="PTHR44167">
    <property type="entry name" value="OVARIAN-SPECIFIC SERINE/THREONINE-PROTEIN KINASE LOK-RELATED"/>
    <property type="match status" value="1"/>
</dbReference>